<dbReference type="EMBL" id="HACG01034475">
    <property type="protein sequence ID" value="CEK81340.1"/>
    <property type="molecule type" value="Transcribed_RNA"/>
</dbReference>
<name>A0A0B7AJZ9_9EUPU</name>
<organism evidence="1">
    <name type="scientific">Arion vulgaris</name>
    <dbReference type="NCBI Taxonomy" id="1028688"/>
    <lineage>
        <taxon>Eukaryota</taxon>
        <taxon>Metazoa</taxon>
        <taxon>Spiralia</taxon>
        <taxon>Lophotrochozoa</taxon>
        <taxon>Mollusca</taxon>
        <taxon>Gastropoda</taxon>
        <taxon>Heterobranchia</taxon>
        <taxon>Euthyneura</taxon>
        <taxon>Panpulmonata</taxon>
        <taxon>Eupulmonata</taxon>
        <taxon>Stylommatophora</taxon>
        <taxon>Helicina</taxon>
        <taxon>Arionoidea</taxon>
        <taxon>Arionidae</taxon>
        <taxon>Arion</taxon>
    </lineage>
</organism>
<evidence type="ECO:0000313" key="1">
    <source>
        <dbReference type="EMBL" id="CEK81339.1"/>
    </source>
</evidence>
<sequence>MTTITLPHFPNTNSHLVPITLQFITDQLYKSLFVLAPPPPNFHVTVDCIDVMNVEDLRYSPLLGV</sequence>
<protein>
    <submittedName>
        <fullName evidence="1">Uncharacterized protein</fullName>
    </submittedName>
</protein>
<dbReference type="AlphaFoldDB" id="A0A0B7AJZ9"/>
<evidence type="ECO:0000313" key="2">
    <source>
        <dbReference type="EMBL" id="CEK81340.1"/>
    </source>
</evidence>
<dbReference type="EMBL" id="HACG01034474">
    <property type="protein sequence ID" value="CEK81339.1"/>
    <property type="molecule type" value="Transcribed_RNA"/>
</dbReference>
<proteinExistence type="predicted"/>
<reference evidence="1" key="1">
    <citation type="submission" date="2014-12" db="EMBL/GenBank/DDBJ databases">
        <title>Insight into the proteome of Arion vulgaris.</title>
        <authorList>
            <person name="Aradska J."/>
            <person name="Bulat T."/>
            <person name="Smidak R."/>
            <person name="Sarate P."/>
            <person name="Gangsoo J."/>
            <person name="Sialana F."/>
            <person name="Bilban M."/>
            <person name="Lubec G."/>
        </authorList>
    </citation>
    <scope>NUCLEOTIDE SEQUENCE</scope>
    <source>
        <tissue evidence="1">Skin</tissue>
    </source>
</reference>
<accession>A0A0B7AJZ9</accession>
<gene>
    <name evidence="1" type="primary">ORF125530</name>
    <name evidence="2" type="synonym">ORF125533</name>
</gene>